<name>A0A841KVY9_9FIRM</name>
<proteinExistence type="predicted"/>
<dbReference type="PROSITE" id="PS51272">
    <property type="entry name" value="SLH"/>
    <property type="match status" value="3"/>
</dbReference>
<comment type="caution">
    <text evidence="5">The sequence shown here is derived from an EMBL/GenBank/DDBJ whole genome shotgun (WGS) entry which is preliminary data.</text>
</comment>
<feature type="domain" description="SLH" evidence="4">
    <location>
        <begin position="336"/>
        <end position="399"/>
    </location>
</feature>
<accession>A0A841KVY9</accession>
<feature type="region of interest" description="Disordered" evidence="2">
    <location>
        <begin position="188"/>
        <end position="214"/>
    </location>
</feature>
<dbReference type="InterPro" id="IPR051465">
    <property type="entry name" value="Cell_Envelope_Struct_Comp"/>
</dbReference>
<evidence type="ECO:0000256" key="1">
    <source>
        <dbReference type="ARBA" id="ARBA00022737"/>
    </source>
</evidence>
<dbReference type="EMBL" id="JACHEN010000002">
    <property type="protein sequence ID" value="MBB6214345.1"/>
    <property type="molecule type" value="Genomic_DNA"/>
</dbReference>
<feature type="compositionally biased region" description="Acidic residues" evidence="2">
    <location>
        <begin position="190"/>
        <end position="199"/>
    </location>
</feature>
<evidence type="ECO:0000259" key="4">
    <source>
        <dbReference type="PROSITE" id="PS51272"/>
    </source>
</evidence>
<feature type="compositionally biased region" description="Basic and acidic residues" evidence="2">
    <location>
        <begin position="200"/>
        <end position="211"/>
    </location>
</feature>
<reference evidence="5 6" key="1">
    <citation type="submission" date="2020-08" db="EMBL/GenBank/DDBJ databases">
        <title>Genomic Encyclopedia of Type Strains, Phase IV (KMG-IV): sequencing the most valuable type-strain genomes for metagenomic binning, comparative biology and taxonomic classification.</title>
        <authorList>
            <person name="Goeker M."/>
        </authorList>
    </citation>
    <scope>NUCLEOTIDE SEQUENCE [LARGE SCALE GENOMIC DNA]</scope>
    <source>
        <strain evidence="5 6">DSM 103526</strain>
    </source>
</reference>
<feature type="domain" description="SLH" evidence="4">
    <location>
        <begin position="214"/>
        <end position="277"/>
    </location>
</feature>
<dbReference type="PANTHER" id="PTHR43308">
    <property type="entry name" value="OUTER MEMBRANE PROTEIN ALPHA-RELATED"/>
    <property type="match status" value="1"/>
</dbReference>
<feature type="domain" description="SLH" evidence="4">
    <location>
        <begin position="278"/>
        <end position="335"/>
    </location>
</feature>
<keyword evidence="6" id="KW-1185">Reference proteome</keyword>
<keyword evidence="3" id="KW-0732">Signal</keyword>
<dbReference type="AlphaFoldDB" id="A0A841KVY9"/>
<dbReference type="Proteomes" id="UP000579281">
    <property type="component" value="Unassembled WGS sequence"/>
</dbReference>
<feature type="chain" id="PRO_5033048866" description="SLH domain-containing protein" evidence="3">
    <location>
        <begin position="32"/>
        <end position="399"/>
    </location>
</feature>
<evidence type="ECO:0000313" key="5">
    <source>
        <dbReference type="EMBL" id="MBB6214345.1"/>
    </source>
</evidence>
<dbReference type="PANTHER" id="PTHR43308:SF5">
    <property type="entry name" value="S-LAYER PROTEIN _ PEPTIDOGLYCAN ENDO-BETA-N-ACETYLGLUCOSAMINIDASE"/>
    <property type="match status" value="1"/>
</dbReference>
<evidence type="ECO:0000256" key="3">
    <source>
        <dbReference type="SAM" id="SignalP"/>
    </source>
</evidence>
<evidence type="ECO:0000313" key="6">
    <source>
        <dbReference type="Proteomes" id="UP000579281"/>
    </source>
</evidence>
<keyword evidence="1" id="KW-0677">Repeat</keyword>
<sequence>MYRRFRYYGLLLLTAVICLSMGMMVASQIFADDNVPTIVVQEGGATTVAPIFQSDGSNGVGPWYPGGPSKNSVLRISNQYGRKVTLNKLGMDIALEKGNETIGINSQNALDYMKYMKIKVDYKSPFAKIMEGSIYDGDFRGFKEGAPCTIDMANGKDLDLVYEVWMDEEAQINIAGINGKIDFTVGVESLDPDDDDDGDDRDRDREDKEPLVEEPEVIIPDIGAHWAHDCIVTLVEHGIVTGYPDGSIQPDNKITRAETAVLIGKALQLQEQDNFFSGYIDPIPKWARGYIIATTESDIFKGYPGRIFKPGQNISREEMATVLMRAFEKKGNAENILAFTDKDTISDWALEYIQSGVSNEIIVGYPDNTFKPQDDITRAEAFVMICKLLGYHTQHTSNE</sequence>
<gene>
    <name evidence="5" type="ORF">HNQ80_000425</name>
</gene>
<feature type="signal peptide" evidence="3">
    <location>
        <begin position="1"/>
        <end position="31"/>
    </location>
</feature>
<protein>
    <recommendedName>
        <fullName evidence="4">SLH domain-containing protein</fullName>
    </recommendedName>
</protein>
<dbReference type="InterPro" id="IPR001119">
    <property type="entry name" value="SLH_dom"/>
</dbReference>
<organism evidence="5 6">
    <name type="scientific">Anaerosolibacter carboniphilus</name>
    <dbReference type="NCBI Taxonomy" id="1417629"/>
    <lineage>
        <taxon>Bacteria</taxon>
        <taxon>Bacillati</taxon>
        <taxon>Bacillota</taxon>
        <taxon>Clostridia</taxon>
        <taxon>Peptostreptococcales</taxon>
        <taxon>Thermotaleaceae</taxon>
        <taxon>Anaerosolibacter</taxon>
    </lineage>
</organism>
<evidence type="ECO:0000256" key="2">
    <source>
        <dbReference type="SAM" id="MobiDB-lite"/>
    </source>
</evidence>
<dbReference type="RefSeq" id="WP_184307696.1">
    <property type="nucleotide sequence ID" value="NZ_JACHEN010000002.1"/>
</dbReference>
<dbReference type="Pfam" id="PF00395">
    <property type="entry name" value="SLH"/>
    <property type="match status" value="3"/>
</dbReference>